<gene>
    <name evidence="1" type="ORF">LCGC14_1987870</name>
</gene>
<proteinExistence type="predicted"/>
<sequence>MSNLKRKIKLFLLGYCPICEIHFFDAALYGNKDIHYWCPECKELDEEIERIVDGMVS</sequence>
<reference evidence="1" key="1">
    <citation type="journal article" date="2015" name="Nature">
        <title>Complex archaea that bridge the gap between prokaryotes and eukaryotes.</title>
        <authorList>
            <person name="Spang A."/>
            <person name="Saw J.H."/>
            <person name="Jorgensen S.L."/>
            <person name="Zaremba-Niedzwiedzka K."/>
            <person name="Martijn J."/>
            <person name="Lind A.E."/>
            <person name="van Eijk R."/>
            <person name="Schleper C."/>
            <person name="Guy L."/>
            <person name="Ettema T.J."/>
        </authorList>
    </citation>
    <scope>NUCLEOTIDE SEQUENCE</scope>
</reference>
<accession>A0A0F9F758</accession>
<comment type="caution">
    <text evidence="1">The sequence shown here is derived from an EMBL/GenBank/DDBJ whole genome shotgun (WGS) entry which is preliminary data.</text>
</comment>
<dbReference type="AlphaFoldDB" id="A0A0F9F758"/>
<name>A0A0F9F758_9ZZZZ</name>
<organism evidence="1">
    <name type="scientific">marine sediment metagenome</name>
    <dbReference type="NCBI Taxonomy" id="412755"/>
    <lineage>
        <taxon>unclassified sequences</taxon>
        <taxon>metagenomes</taxon>
        <taxon>ecological metagenomes</taxon>
    </lineage>
</organism>
<protein>
    <submittedName>
        <fullName evidence="1">Uncharacterized protein</fullName>
    </submittedName>
</protein>
<dbReference type="EMBL" id="LAZR01022359">
    <property type="protein sequence ID" value="KKL82128.1"/>
    <property type="molecule type" value="Genomic_DNA"/>
</dbReference>
<evidence type="ECO:0000313" key="1">
    <source>
        <dbReference type="EMBL" id="KKL82128.1"/>
    </source>
</evidence>